<evidence type="ECO:0000313" key="3">
    <source>
        <dbReference type="WBParaSite" id="TMUE_3000014515.1"/>
    </source>
</evidence>
<organism evidence="2 3">
    <name type="scientific">Trichuris muris</name>
    <name type="common">Mouse whipworm</name>
    <dbReference type="NCBI Taxonomy" id="70415"/>
    <lineage>
        <taxon>Eukaryota</taxon>
        <taxon>Metazoa</taxon>
        <taxon>Ecdysozoa</taxon>
        <taxon>Nematoda</taxon>
        <taxon>Enoplea</taxon>
        <taxon>Dorylaimia</taxon>
        <taxon>Trichinellida</taxon>
        <taxon>Trichuridae</taxon>
        <taxon>Trichuris</taxon>
    </lineage>
</organism>
<dbReference type="GO" id="GO:0003844">
    <property type="term" value="F:1,4-alpha-glucan branching enzyme activity"/>
    <property type="evidence" value="ECO:0007669"/>
    <property type="project" value="TreeGrafter"/>
</dbReference>
<keyword evidence="2" id="KW-1185">Reference proteome</keyword>
<dbReference type="InterPro" id="IPR004193">
    <property type="entry name" value="Glyco_hydro_13_N"/>
</dbReference>
<reference evidence="3" key="1">
    <citation type="submission" date="2019-12" db="UniProtKB">
        <authorList>
            <consortium name="WormBaseParasite"/>
        </authorList>
    </citation>
    <scope>IDENTIFICATION</scope>
</reference>
<dbReference type="CDD" id="cd02854">
    <property type="entry name" value="E_set_GBE_euk_N"/>
    <property type="match status" value="1"/>
</dbReference>
<protein>
    <submittedName>
        <fullName evidence="3">CBM_48 domain-containing protein</fullName>
    </submittedName>
</protein>
<dbReference type="Proteomes" id="UP000046395">
    <property type="component" value="Unassembled WGS sequence"/>
</dbReference>
<dbReference type="PANTHER" id="PTHR43651">
    <property type="entry name" value="1,4-ALPHA-GLUCAN-BRANCHING ENZYME"/>
    <property type="match status" value="1"/>
</dbReference>
<feature type="domain" description="Glycoside hydrolase family 13 N-terminal" evidence="1">
    <location>
        <begin position="62"/>
        <end position="146"/>
    </location>
</feature>
<dbReference type="GO" id="GO:0004553">
    <property type="term" value="F:hydrolase activity, hydrolyzing O-glycosyl compounds"/>
    <property type="evidence" value="ECO:0007669"/>
    <property type="project" value="InterPro"/>
</dbReference>
<dbReference type="WBParaSite" id="TMUE_3000014515.1">
    <property type="protein sequence ID" value="TMUE_3000014515.1"/>
    <property type="gene ID" value="WBGene00302227"/>
</dbReference>
<proteinExistence type="predicted"/>
<dbReference type="STRING" id="70415.A0A5S6R4S6"/>
<sequence>MDVLGSERMRPPNFDNLLKFDSYLSNFEGEFSRRYGIFANTLKNIEKHEGGLDKFTRGYEIFGIIVTPANGVVCREWAPGADGLFLRGDFNGWDRTSHPYDRKEFGRWELYIPPKEDGSCPIPHGSVLKILVTKDGHIYDKISPWATYVCCPSDSVIYHQVFYNPPEKYKFKHARPSEPRALRIYESHVGISSNEGKVADYRHFADNVIPRIAKQGAY</sequence>
<dbReference type="Gene3D" id="3.20.20.80">
    <property type="entry name" value="Glycosidases"/>
    <property type="match status" value="1"/>
</dbReference>
<dbReference type="Gene3D" id="2.60.40.10">
    <property type="entry name" value="Immunoglobulins"/>
    <property type="match status" value="1"/>
</dbReference>
<dbReference type="GO" id="GO:0005978">
    <property type="term" value="P:glycogen biosynthetic process"/>
    <property type="evidence" value="ECO:0007669"/>
    <property type="project" value="TreeGrafter"/>
</dbReference>
<dbReference type="SUPFAM" id="SSF81296">
    <property type="entry name" value="E set domains"/>
    <property type="match status" value="1"/>
</dbReference>
<dbReference type="PANTHER" id="PTHR43651:SF3">
    <property type="entry name" value="1,4-ALPHA-GLUCAN-BRANCHING ENZYME"/>
    <property type="match status" value="1"/>
</dbReference>
<evidence type="ECO:0000313" key="2">
    <source>
        <dbReference type="Proteomes" id="UP000046395"/>
    </source>
</evidence>
<dbReference type="InterPro" id="IPR013783">
    <property type="entry name" value="Ig-like_fold"/>
</dbReference>
<dbReference type="AlphaFoldDB" id="A0A5S6R4S6"/>
<dbReference type="Pfam" id="PF02922">
    <property type="entry name" value="CBM_48"/>
    <property type="match status" value="1"/>
</dbReference>
<name>A0A5S6R4S6_TRIMR</name>
<evidence type="ECO:0000259" key="1">
    <source>
        <dbReference type="Pfam" id="PF02922"/>
    </source>
</evidence>
<dbReference type="InterPro" id="IPR014756">
    <property type="entry name" value="Ig_E-set"/>
</dbReference>
<accession>A0A5S6R4S6</accession>
<dbReference type="GO" id="GO:0005737">
    <property type="term" value="C:cytoplasm"/>
    <property type="evidence" value="ECO:0007669"/>
    <property type="project" value="TreeGrafter"/>
</dbReference>